<sequence>MLYTASDILLSVIVESPSFANKSYVDSINPASITAFAVYVIISMVFVLIALVLPKSGRIVNGEW</sequence>
<evidence type="ECO:0000256" key="1">
    <source>
        <dbReference type="SAM" id="Phobius"/>
    </source>
</evidence>
<keyword evidence="1" id="KW-1133">Transmembrane helix</keyword>
<gene>
    <name evidence="2" type="ORF">NCTC10115_01410</name>
</gene>
<evidence type="ECO:0000313" key="3">
    <source>
        <dbReference type="Proteomes" id="UP000260136"/>
    </source>
</evidence>
<dbReference type="AlphaFoldDB" id="A0A3B0PF44"/>
<protein>
    <submittedName>
        <fullName evidence="2">Uncharacterized protein</fullName>
    </submittedName>
</protein>
<keyword evidence="1" id="KW-0812">Transmembrane</keyword>
<evidence type="ECO:0000313" key="2">
    <source>
        <dbReference type="EMBL" id="SYV95442.1"/>
    </source>
</evidence>
<dbReference type="EMBL" id="LS991952">
    <property type="protein sequence ID" value="SYV95442.1"/>
    <property type="molecule type" value="Genomic_DNA"/>
</dbReference>
<reference evidence="3" key="1">
    <citation type="submission" date="2018-06" db="EMBL/GenBank/DDBJ databases">
        <authorList>
            <consortium name="Pathogen Informatics"/>
        </authorList>
    </citation>
    <scope>NUCLEOTIDE SEQUENCE [LARGE SCALE GENOMIC DNA]</scope>
    <source>
        <strain evidence="3">NCTC10115</strain>
    </source>
</reference>
<feature type="transmembrane region" description="Helical" evidence="1">
    <location>
        <begin position="31"/>
        <end position="53"/>
    </location>
</feature>
<keyword evidence="1" id="KW-0472">Membrane</keyword>
<feature type="non-terminal residue" evidence="2">
    <location>
        <position position="64"/>
    </location>
</feature>
<dbReference type="Proteomes" id="UP000260136">
    <property type="component" value="Chromosome"/>
</dbReference>
<accession>A0A3B0PF44</accession>
<proteinExistence type="predicted"/>
<organism evidence="2 3">
    <name type="scientific">Mycoplasmoides gallisepticum</name>
    <name type="common">Mycoplasma gallisepticum</name>
    <dbReference type="NCBI Taxonomy" id="2096"/>
    <lineage>
        <taxon>Bacteria</taxon>
        <taxon>Bacillati</taxon>
        <taxon>Mycoplasmatota</taxon>
        <taxon>Mycoplasmoidales</taxon>
        <taxon>Mycoplasmoidaceae</taxon>
        <taxon>Mycoplasmoides</taxon>
    </lineage>
</organism>
<name>A0A3B0PF44_MYCGL</name>